<dbReference type="PROSITE" id="PS50076">
    <property type="entry name" value="DNAJ_2"/>
    <property type="match status" value="1"/>
</dbReference>
<organism evidence="11 12">
    <name type="scientific">Effrenium voratum</name>
    <dbReference type="NCBI Taxonomy" id="2562239"/>
    <lineage>
        <taxon>Eukaryota</taxon>
        <taxon>Sar</taxon>
        <taxon>Alveolata</taxon>
        <taxon>Dinophyceae</taxon>
        <taxon>Suessiales</taxon>
        <taxon>Symbiodiniaceae</taxon>
        <taxon>Effrenium</taxon>
    </lineage>
</organism>
<dbReference type="GO" id="GO:0006614">
    <property type="term" value="P:SRP-dependent cotranslational protein targeting to membrane"/>
    <property type="evidence" value="ECO:0007669"/>
    <property type="project" value="TreeGrafter"/>
</dbReference>
<feature type="transmembrane region" description="Helical" evidence="9">
    <location>
        <begin position="29"/>
        <end position="53"/>
    </location>
</feature>
<dbReference type="PROSITE" id="PS00636">
    <property type="entry name" value="DNAJ_1"/>
    <property type="match status" value="1"/>
</dbReference>
<feature type="transmembrane region" description="Helical" evidence="9">
    <location>
        <begin position="101"/>
        <end position="120"/>
    </location>
</feature>
<dbReference type="PANTHER" id="PTHR24075">
    <property type="entry name" value="SEC63 DOMAIN-CONTAINING"/>
    <property type="match status" value="1"/>
</dbReference>
<dbReference type="SUPFAM" id="SSF158702">
    <property type="entry name" value="Sec63 N-terminal domain-like"/>
    <property type="match status" value="1"/>
</dbReference>
<dbReference type="PRINTS" id="PR00625">
    <property type="entry name" value="JDOMAIN"/>
</dbReference>
<reference evidence="11" key="1">
    <citation type="submission" date="2023-08" db="EMBL/GenBank/DDBJ databases">
        <authorList>
            <person name="Chen Y."/>
            <person name="Shah S."/>
            <person name="Dougan E. K."/>
            <person name="Thang M."/>
            <person name="Chan C."/>
        </authorList>
    </citation>
    <scope>NUCLEOTIDE SEQUENCE</scope>
</reference>
<dbReference type="Proteomes" id="UP001178507">
    <property type="component" value="Unassembled WGS sequence"/>
</dbReference>
<evidence type="ECO:0000259" key="10">
    <source>
        <dbReference type="PROSITE" id="PS50076"/>
    </source>
</evidence>
<dbReference type="EMBL" id="CAUJNA010000018">
    <property type="protein sequence ID" value="CAJ1370461.1"/>
    <property type="molecule type" value="Genomic_DNA"/>
</dbReference>
<dbReference type="SUPFAM" id="SSF81296">
    <property type="entry name" value="E set domains"/>
    <property type="match status" value="1"/>
</dbReference>
<dbReference type="Gene3D" id="1.10.287.110">
    <property type="entry name" value="DnaJ domain"/>
    <property type="match status" value="1"/>
</dbReference>
<evidence type="ECO:0000256" key="3">
    <source>
        <dbReference type="ARBA" id="ARBA00022692"/>
    </source>
</evidence>
<dbReference type="Gene3D" id="1.10.150.20">
    <property type="entry name" value="5' to 3' exonuclease, C-terminal subdomain"/>
    <property type="match status" value="1"/>
</dbReference>
<keyword evidence="8" id="KW-0143">Chaperone</keyword>
<evidence type="ECO:0000256" key="6">
    <source>
        <dbReference type="ARBA" id="ARBA00022989"/>
    </source>
</evidence>
<keyword evidence="6 9" id="KW-1133">Transmembrane helix</keyword>
<evidence type="ECO:0000256" key="1">
    <source>
        <dbReference type="ARBA" id="ARBA00004477"/>
    </source>
</evidence>
<evidence type="ECO:0000256" key="5">
    <source>
        <dbReference type="ARBA" id="ARBA00022927"/>
    </source>
</evidence>
<evidence type="ECO:0000256" key="2">
    <source>
        <dbReference type="ARBA" id="ARBA00022448"/>
    </source>
</evidence>
<comment type="subcellular location">
    <subcellularLocation>
        <location evidence="1">Endoplasmic reticulum membrane</location>
        <topology evidence="1">Multi-pass membrane protein</topology>
    </subcellularLocation>
</comment>
<keyword evidence="5" id="KW-0653">Protein transport</keyword>
<keyword evidence="7 9" id="KW-0472">Membrane</keyword>
<gene>
    <name evidence="11" type="ORF">EVOR1521_LOCUS1027</name>
</gene>
<feature type="domain" description="J" evidence="10">
    <location>
        <begin position="136"/>
        <end position="200"/>
    </location>
</feature>
<keyword evidence="12" id="KW-1185">Reference proteome</keyword>
<dbReference type="Pfam" id="PF00226">
    <property type="entry name" value="DnaJ"/>
    <property type="match status" value="1"/>
</dbReference>
<evidence type="ECO:0000256" key="7">
    <source>
        <dbReference type="ARBA" id="ARBA00023136"/>
    </source>
</evidence>
<evidence type="ECO:0000256" key="4">
    <source>
        <dbReference type="ARBA" id="ARBA00022824"/>
    </source>
</evidence>
<dbReference type="GO" id="GO:0003723">
    <property type="term" value="F:RNA binding"/>
    <property type="evidence" value="ECO:0007669"/>
    <property type="project" value="TreeGrafter"/>
</dbReference>
<dbReference type="CDD" id="cd06257">
    <property type="entry name" value="DnaJ"/>
    <property type="match status" value="1"/>
</dbReference>
<dbReference type="SMART" id="SM00973">
    <property type="entry name" value="Sec63"/>
    <property type="match status" value="1"/>
</dbReference>
<evidence type="ECO:0000313" key="11">
    <source>
        <dbReference type="EMBL" id="CAJ1370461.1"/>
    </source>
</evidence>
<dbReference type="InterPro" id="IPR001623">
    <property type="entry name" value="DnaJ_domain"/>
</dbReference>
<dbReference type="AlphaFoldDB" id="A0AA36HKG9"/>
<dbReference type="InterPro" id="IPR018253">
    <property type="entry name" value="DnaJ_domain_CS"/>
</dbReference>
<dbReference type="GO" id="GO:0006620">
    <property type="term" value="P:post-translational protein targeting to endoplasmic reticulum membrane"/>
    <property type="evidence" value="ECO:0007669"/>
    <property type="project" value="TreeGrafter"/>
</dbReference>
<evidence type="ECO:0000256" key="8">
    <source>
        <dbReference type="ARBA" id="ARBA00023186"/>
    </source>
</evidence>
<dbReference type="GO" id="GO:0031207">
    <property type="term" value="C:Sec62/Sec63 complex"/>
    <property type="evidence" value="ECO:0007669"/>
    <property type="project" value="TreeGrafter"/>
</dbReference>
<keyword evidence="2" id="KW-0813">Transport</keyword>
<dbReference type="InterPro" id="IPR036869">
    <property type="entry name" value="J_dom_sf"/>
</dbReference>
<proteinExistence type="predicted"/>
<keyword evidence="3 9" id="KW-0812">Transmembrane</keyword>
<keyword evidence="4" id="KW-0256">Endoplasmic reticulum</keyword>
<dbReference type="SMART" id="SM00271">
    <property type="entry name" value="DnaJ"/>
    <property type="match status" value="1"/>
</dbReference>
<dbReference type="PANTHER" id="PTHR24075:SF0">
    <property type="entry name" value="TRANSLOCATION PROTEIN SEC63 HOMOLOG"/>
    <property type="match status" value="1"/>
</dbReference>
<evidence type="ECO:0000256" key="9">
    <source>
        <dbReference type="SAM" id="Phobius"/>
    </source>
</evidence>
<feature type="transmembrane region" description="Helical" evidence="9">
    <location>
        <begin position="224"/>
        <end position="244"/>
    </location>
</feature>
<dbReference type="Gene3D" id="2.60.40.150">
    <property type="entry name" value="C2 domain"/>
    <property type="match status" value="1"/>
</dbReference>
<dbReference type="SUPFAM" id="SSF46565">
    <property type="entry name" value="Chaperone J-domain"/>
    <property type="match status" value="1"/>
</dbReference>
<sequence>MAVSWRALVLVPALASAKKKAQEGDDSAMLFFLLAMLSCVLVPWTFVVLWYLLFPGRAEVAQAFPELSSEGRTRQVRTQAMEVRRSEALRGLRSRKISTGFAMRLVLLVLLWCWLIYITLQVRQVLATSALYQNFDPYAILDVSSSSSSSQIKKAFHKLSLKYHPDKNPEASAAEKFMLAKKAYDALTDPVAKRNFRLYGNPDGPTRVELSVAMPSVSKEKQGLVLVLFLLLFVIGVPVLMLCCMQSSGEQNGLPSASNEVLDAGFDASMDAKEVQDLVLRAFAAAEPPKLAAVQLADLRRQLQSAGATFRKRKEEDAQELALQQAEALFWAHLLRRRESLSSVQLDAALLRWQAACKAILQRAAKQGMASTLGGCLEVYRALVQALEPKGSPLMQIPHFTAEQVKLWQKRNKKYVSLPAFLGMSSEERSKALAAEELALSPEQRADIDEFVACAPQMQIQEAKVFVEGEEEICMGDVATLELRLLRANLREGEAIGSAHTPHFPGAQVAEAWWVTFRLPGKGKSGVSVCSRIACASREVTAQIRFRVPLAGKCQLRLTLSCEAYAGLELEREVSYVAKQAVVKDNGSDDGSFSGSEDYD</sequence>
<comment type="caution">
    <text evidence="11">The sequence shown here is derived from an EMBL/GenBank/DDBJ whole genome shotgun (WGS) entry which is preliminary data.</text>
</comment>
<evidence type="ECO:0000313" key="12">
    <source>
        <dbReference type="Proteomes" id="UP001178507"/>
    </source>
</evidence>
<name>A0AA36HKG9_9DINO</name>
<accession>A0AA36HKG9</accession>
<dbReference type="GO" id="GO:0008320">
    <property type="term" value="F:protein transmembrane transporter activity"/>
    <property type="evidence" value="ECO:0007669"/>
    <property type="project" value="TreeGrafter"/>
</dbReference>
<dbReference type="InterPro" id="IPR004179">
    <property type="entry name" value="Sec63-dom"/>
</dbReference>
<protein>
    <recommendedName>
        <fullName evidence="10">J domain-containing protein</fullName>
    </recommendedName>
</protein>
<dbReference type="InterPro" id="IPR035892">
    <property type="entry name" value="C2_domain_sf"/>
</dbReference>
<dbReference type="InterPro" id="IPR014756">
    <property type="entry name" value="Ig_E-set"/>
</dbReference>